<dbReference type="Proteomes" id="UP001597461">
    <property type="component" value="Unassembled WGS sequence"/>
</dbReference>
<sequence length="209" mass="24418">MFGLFRRTKIQPWELELLKNVLKRLPTEFRLYISHINKGLFRGVLIGLSDIPGYVGLSYHSEIYKKLYHSDGKNFRLEGITVFDTISAEYLQYTIYFSHGLINGYSLTEKKKVKIDIEKIDTTNVKLIFRENVDFNRLKKVLSSKELKLINPGDVYVVVLEDKEYFHLTDIEDGNFYALDMGKNLYKITHNPHYIEKVEVSLTDLLAVD</sequence>
<protein>
    <submittedName>
        <fullName evidence="1">Uncharacterized protein</fullName>
    </submittedName>
</protein>
<organism evidence="1 2">
    <name type="scientific">Pedobacter vanadiisoli</name>
    <dbReference type="NCBI Taxonomy" id="1761975"/>
    <lineage>
        <taxon>Bacteria</taxon>
        <taxon>Pseudomonadati</taxon>
        <taxon>Bacteroidota</taxon>
        <taxon>Sphingobacteriia</taxon>
        <taxon>Sphingobacteriales</taxon>
        <taxon>Sphingobacteriaceae</taxon>
        <taxon>Pedobacter</taxon>
    </lineage>
</organism>
<gene>
    <name evidence="1" type="ORF">ACFSR6_18265</name>
</gene>
<comment type="caution">
    <text evidence="1">The sequence shown here is derived from an EMBL/GenBank/DDBJ whole genome shotgun (WGS) entry which is preliminary data.</text>
</comment>
<reference evidence="2" key="1">
    <citation type="journal article" date="2019" name="Int. J. Syst. Evol. Microbiol.">
        <title>The Global Catalogue of Microorganisms (GCM) 10K type strain sequencing project: providing services to taxonomists for standard genome sequencing and annotation.</title>
        <authorList>
            <consortium name="The Broad Institute Genomics Platform"/>
            <consortium name="The Broad Institute Genome Sequencing Center for Infectious Disease"/>
            <person name="Wu L."/>
            <person name="Ma J."/>
        </authorList>
    </citation>
    <scope>NUCLEOTIDE SEQUENCE [LARGE SCALE GENOMIC DNA]</scope>
    <source>
        <strain evidence="2">KCTC 42866</strain>
    </source>
</reference>
<proteinExistence type="predicted"/>
<evidence type="ECO:0000313" key="2">
    <source>
        <dbReference type="Proteomes" id="UP001597461"/>
    </source>
</evidence>
<keyword evidence="2" id="KW-1185">Reference proteome</keyword>
<name>A0ABW5MPV5_9SPHI</name>
<accession>A0ABW5MPV5</accession>
<dbReference type="EMBL" id="JBHULL010000036">
    <property type="protein sequence ID" value="MFD2584448.1"/>
    <property type="molecule type" value="Genomic_DNA"/>
</dbReference>
<evidence type="ECO:0000313" key="1">
    <source>
        <dbReference type="EMBL" id="MFD2584448.1"/>
    </source>
</evidence>
<dbReference type="RefSeq" id="WP_379081513.1">
    <property type="nucleotide sequence ID" value="NZ_JBHULL010000036.1"/>
</dbReference>